<dbReference type="GO" id="GO:0003723">
    <property type="term" value="F:RNA binding"/>
    <property type="evidence" value="ECO:0007669"/>
    <property type="project" value="UniProtKB-UniRule"/>
</dbReference>
<dbReference type="FunFam" id="3.30.70.1170:FF:000003">
    <property type="entry name" value="16S rRNA (Cytosine(967)-C(5))-methyltransferase RsmB"/>
    <property type="match status" value="1"/>
</dbReference>
<evidence type="ECO:0000313" key="16">
    <source>
        <dbReference type="Proteomes" id="UP000184447"/>
    </source>
</evidence>
<evidence type="ECO:0000256" key="13">
    <source>
        <dbReference type="PROSITE-ProRule" id="PRU01023"/>
    </source>
</evidence>
<keyword evidence="5" id="KW-0698">rRNA processing</keyword>
<dbReference type="EC" id="2.1.1.176" evidence="3"/>
<feature type="binding site" evidence="13">
    <location>
        <position position="287"/>
    </location>
    <ligand>
        <name>S-adenosyl-L-methionine</name>
        <dbReference type="ChEBI" id="CHEBI:59789"/>
    </ligand>
</feature>
<feature type="binding site" evidence="13">
    <location>
        <begin position="263"/>
        <end position="269"/>
    </location>
    <ligand>
        <name>S-adenosyl-L-methionine</name>
        <dbReference type="ChEBI" id="CHEBI:59789"/>
    </ligand>
</feature>
<keyword evidence="16" id="KW-1185">Reference proteome</keyword>
<comment type="similarity">
    <text evidence="13">Belongs to the class I-like SAM-binding methyltransferase superfamily. RsmB/NOP family.</text>
</comment>
<evidence type="ECO:0000313" key="15">
    <source>
        <dbReference type="EMBL" id="SHH17374.1"/>
    </source>
</evidence>
<dbReference type="Gene3D" id="1.10.940.10">
    <property type="entry name" value="NusB-like"/>
    <property type="match status" value="1"/>
</dbReference>
<feature type="domain" description="SAM-dependent MTase RsmB/NOP-type" evidence="14">
    <location>
        <begin position="173"/>
        <end position="446"/>
    </location>
</feature>
<reference evidence="15 16" key="1">
    <citation type="submission" date="2016-11" db="EMBL/GenBank/DDBJ databases">
        <authorList>
            <person name="Jaros S."/>
            <person name="Januszkiewicz K."/>
            <person name="Wedrychowicz H."/>
        </authorList>
    </citation>
    <scope>NUCLEOTIDE SEQUENCE [LARGE SCALE GENOMIC DNA]</scope>
    <source>
        <strain evidence="15 16">DSM 8605</strain>
    </source>
</reference>
<evidence type="ECO:0000256" key="6">
    <source>
        <dbReference type="ARBA" id="ARBA00022603"/>
    </source>
</evidence>
<dbReference type="GO" id="GO:0008649">
    <property type="term" value="F:rRNA methyltransferase activity"/>
    <property type="evidence" value="ECO:0007669"/>
    <property type="project" value="InterPro"/>
</dbReference>
<keyword evidence="9 13" id="KW-0694">RNA-binding</keyword>
<dbReference type="Pfam" id="PF01189">
    <property type="entry name" value="Methyltr_RsmB-F"/>
    <property type="match status" value="1"/>
</dbReference>
<dbReference type="FunFam" id="1.10.940.10:FF:000006">
    <property type="entry name" value="16S rRNA (Cytosine(967)-C(5))-methyltransferase RsmB"/>
    <property type="match status" value="1"/>
</dbReference>
<dbReference type="Gene3D" id="3.30.70.1170">
    <property type="entry name" value="Sun protein, domain 3"/>
    <property type="match status" value="1"/>
</dbReference>
<feature type="binding site" evidence="13">
    <location>
        <position position="332"/>
    </location>
    <ligand>
        <name>S-adenosyl-L-methionine</name>
        <dbReference type="ChEBI" id="CHEBI:59789"/>
    </ligand>
</feature>
<evidence type="ECO:0000259" key="14">
    <source>
        <dbReference type="PROSITE" id="PS51686"/>
    </source>
</evidence>
<comment type="subcellular location">
    <subcellularLocation>
        <location evidence="2">Cytoplasm</location>
    </subcellularLocation>
</comment>
<dbReference type="Pfam" id="PF01029">
    <property type="entry name" value="NusB"/>
    <property type="match status" value="1"/>
</dbReference>
<evidence type="ECO:0000256" key="12">
    <source>
        <dbReference type="ARBA" id="ARBA00047283"/>
    </source>
</evidence>
<evidence type="ECO:0000256" key="1">
    <source>
        <dbReference type="ARBA" id="ARBA00002724"/>
    </source>
</evidence>
<feature type="binding site" evidence="13">
    <location>
        <position position="314"/>
    </location>
    <ligand>
        <name>S-adenosyl-L-methionine</name>
        <dbReference type="ChEBI" id="CHEBI:59789"/>
    </ligand>
</feature>
<keyword evidence="8 13" id="KW-0949">S-adenosyl-L-methionine</keyword>
<evidence type="ECO:0000256" key="5">
    <source>
        <dbReference type="ARBA" id="ARBA00022552"/>
    </source>
</evidence>
<feature type="active site" description="Nucleophile" evidence="13">
    <location>
        <position position="385"/>
    </location>
</feature>
<dbReference type="Gene3D" id="3.40.50.150">
    <property type="entry name" value="Vaccinia Virus protein VP39"/>
    <property type="match status" value="1"/>
</dbReference>
<dbReference type="SUPFAM" id="SSF48013">
    <property type="entry name" value="NusB-like"/>
    <property type="match status" value="1"/>
</dbReference>
<dbReference type="InterPro" id="IPR004573">
    <property type="entry name" value="rRNA_ssu_MeTfrase_B"/>
</dbReference>
<evidence type="ECO:0000256" key="4">
    <source>
        <dbReference type="ARBA" id="ARBA00022490"/>
    </source>
</evidence>
<dbReference type="GO" id="GO:0006355">
    <property type="term" value="P:regulation of DNA-templated transcription"/>
    <property type="evidence" value="ECO:0007669"/>
    <property type="project" value="InterPro"/>
</dbReference>
<evidence type="ECO:0000256" key="10">
    <source>
        <dbReference type="ARBA" id="ARBA00030399"/>
    </source>
</evidence>
<comment type="function">
    <text evidence="1">Specifically methylates the cytosine at position 967 (m5C967) of 16S rRNA.</text>
</comment>
<dbReference type="OrthoDB" id="9810297at2"/>
<dbReference type="GO" id="GO:0005737">
    <property type="term" value="C:cytoplasm"/>
    <property type="evidence" value="ECO:0007669"/>
    <property type="project" value="UniProtKB-SubCell"/>
</dbReference>
<dbReference type="PANTHER" id="PTHR22807:SF53">
    <property type="entry name" value="RIBOSOMAL RNA SMALL SUBUNIT METHYLTRANSFERASE B-RELATED"/>
    <property type="match status" value="1"/>
</dbReference>
<dbReference type="STRING" id="1121316.SAMN02745207_00286"/>
<evidence type="ECO:0000256" key="3">
    <source>
        <dbReference type="ARBA" id="ARBA00012140"/>
    </source>
</evidence>
<dbReference type="AlphaFoldDB" id="A0A1M5QTB6"/>
<sequence>MKSTRELAVETLTNIFVDGLYSNIYLSKVLNESEINEKDRGLFTEIIYGTLRYKYTIDKILDSFLKDGTKKMSKNDPLLLNVLRISIYQIKYLDKIPPFAAVNEAVEITKKRCGMPKSKLVNGVLRNYLRNKEKPDEKLKKSYTETLSFEHSFENWMVKLLLAQYSKEDVESILNGLNQRPEITVRVNSLKADYDTVVESLSKLEYSIKEGEVSPEAIYIRKGSNVEKNPLFNEGLITIQDESAMLVAEVMELKDNLKVLDLCSAPGGKTTHIAELMNNTGNIIACDIYDHKLKLVKDNIERLGIENVELMNFDATVYNEKFVNYADRVLIDVPCSGLGIIRKKPEIKWNKNKNELDALIKIQKDILVKAADYVKSGGYLIYSTCTLNKNENIKNISWFLEKDDRFEIEKIFLGNLSNLRYDNLGTLTILPNENMDGFYIARLKRK</sequence>
<dbReference type="FunFam" id="3.40.50.150:FF:000022">
    <property type="entry name" value="Ribosomal RNA small subunit methyltransferase B"/>
    <property type="match status" value="1"/>
</dbReference>
<evidence type="ECO:0000256" key="9">
    <source>
        <dbReference type="ARBA" id="ARBA00022884"/>
    </source>
</evidence>
<dbReference type="Pfam" id="PF22458">
    <property type="entry name" value="RsmF-B_ferredox"/>
    <property type="match status" value="1"/>
</dbReference>
<keyword evidence="7 13" id="KW-0808">Transferase</keyword>
<keyword evidence="6 13" id="KW-0489">Methyltransferase</keyword>
<dbReference type="InterPro" id="IPR054728">
    <property type="entry name" value="RsmB-like_ferredoxin"/>
</dbReference>
<dbReference type="InterPro" id="IPR006027">
    <property type="entry name" value="NusB_RsmB_TIM44"/>
</dbReference>
<dbReference type="InterPro" id="IPR001678">
    <property type="entry name" value="MeTrfase_RsmB-F_NOP2_dom"/>
</dbReference>
<dbReference type="InterPro" id="IPR035926">
    <property type="entry name" value="NusB-like_sf"/>
</dbReference>
<dbReference type="EMBL" id="FQXM01000002">
    <property type="protein sequence ID" value="SHH17374.1"/>
    <property type="molecule type" value="Genomic_DNA"/>
</dbReference>
<evidence type="ECO:0000256" key="2">
    <source>
        <dbReference type="ARBA" id="ARBA00004496"/>
    </source>
</evidence>
<protein>
    <recommendedName>
        <fullName evidence="3">16S rRNA (cytosine(967)-C(5))-methyltransferase</fullName>
        <ecNumber evidence="3">2.1.1.176</ecNumber>
    </recommendedName>
    <alternativeName>
        <fullName evidence="10">16S rRNA m5C967 methyltransferase</fullName>
    </alternativeName>
    <alternativeName>
        <fullName evidence="11">rRNA (cytosine-C(5)-)-methyltransferase RsmB</fullName>
    </alternativeName>
</protein>
<evidence type="ECO:0000256" key="11">
    <source>
        <dbReference type="ARBA" id="ARBA00031088"/>
    </source>
</evidence>
<dbReference type="InterPro" id="IPR029063">
    <property type="entry name" value="SAM-dependent_MTases_sf"/>
</dbReference>
<evidence type="ECO:0000256" key="8">
    <source>
        <dbReference type="ARBA" id="ARBA00022691"/>
    </source>
</evidence>
<organism evidence="15 16">
    <name type="scientific">Clostridium grantii DSM 8605</name>
    <dbReference type="NCBI Taxonomy" id="1121316"/>
    <lineage>
        <taxon>Bacteria</taxon>
        <taxon>Bacillati</taxon>
        <taxon>Bacillota</taxon>
        <taxon>Clostridia</taxon>
        <taxon>Eubacteriales</taxon>
        <taxon>Clostridiaceae</taxon>
        <taxon>Clostridium</taxon>
    </lineage>
</organism>
<accession>A0A1M5QTB6</accession>
<proteinExistence type="inferred from homology"/>
<dbReference type="SUPFAM" id="SSF53335">
    <property type="entry name" value="S-adenosyl-L-methionine-dependent methyltransferases"/>
    <property type="match status" value="1"/>
</dbReference>
<dbReference type="Proteomes" id="UP000184447">
    <property type="component" value="Unassembled WGS sequence"/>
</dbReference>
<comment type="catalytic activity">
    <reaction evidence="12">
        <text>cytidine(967) in 16S rRNA + S-adenosyl-L-methionine = 5-methylcytidine(967) in 16S rRNA + S-adenosyl-L-homocysteine + H(+)</text>
        <dbReference type="Rhea" id="RHEA:42748"/>
        <dbReference type="Rhea" id="RHEA-COMP:10219"/>
        <dbReference type="Rhea" id="RHEA-COMP:10220"/>
        <dbReference type="ChEBI" id="CHEBI:15378"/>
        <dbReference type="ChEBI" id="CHEBI:57856"/>
        <dbReference type="ChEBI" id="CHEBI:59789"/>
        <dbReference type="ChEBI" id="CHEBI:74483"/>
        <dbReference type="ChEBI" id="CHEBI:82748"/>
        <dbReference type="EC" id="2.1.1.176"/>
    </reaction>
</comment>
<dbReference type="NCBIfam" id="TIGR00563">
    <property type="entry name" value="rsmB"/>
    <property type="match status" value="1"/>
</dbReference>
<gene>
    <name evidence="15" type="ORF">SAMN02745207_00286</name>
</gene>
<dbReference type="RefSeq" id="WP_073336224.1">
    <property type="nucleotide sequence ID" value="NZ_FQXM01000002.1"/>
</dbReference>
<dbReference type="PRINTS" id="PR02008">
    <property type="entry name" value="RCMTFAMILY"/>
</dbReference>
<evidence type="ECO:0000256" key="7">
    <source>
        <dbReference type="ARBA" id="ARBA00022679"/>
    </source>
</evidence>
<dbReference type="PANTHER" id="PTHR22807">
    <property type="entry name" value="NOP2 YEAST -RELATED NOL1/NOP2/FMU SUN DOMAIN-CONTAINING"/>
    <property type="match status" value="1"/>
</dbReference>
<keyword evidence="4" id="KW-0963">Cytoplasm</keyword>
<dbReference type="InterPro" id="IPR023267">
    <property type="entry name" value="RCMT"/>
</dbReference>
<name>A0A1M5QTB6_9CLOT</name>
<dbReference type="CDD" id="cd02440">
    <property type="entry name" value="AdoMet_MTases"/>
    <property type="match status" value="1"/>
</dbReference>
<dbReference type="InterPro" id="IPR049560">
    <property type="entry name" value="MeTrfase_RsmB-F_NOP2_cat"/>
</dbReference>
<dbReference type="NCBIfam" id="NF011494">
    <property type="entry name" value="PRK14902.1"/>
    <property type="match status" value="1"/>
</dbReference>
<dbReference type="PROSITE" id="PS51686">
    <property type="entry name" value="SAM_MT_RSMB_NOP"/>
    <property type="match status" value="1"/>
</dbReference>